<feature type="repeat" description="WD" evidence="11">
    <location>
        <begin position="323"/>
        <end position="357"/>
    </location>
</feature>
<dbReference type="PROSITE" id="PS50082">
    <property type="entry name" value="WD_REPEATS_2"/>
    <property type="match status" value="6"/>
</dbReference>
<dbReference type="Gene3D" id="2.130.10.10">
    <property type="entry name" value="YVTN repeat-like/Quinoprotein amine dehydrogenase"/>
    <property type="match status" value="1"/>
</dbReference>
<evidence type="ECO:0000256" key="7">
    <source>
        <dbReference type="ARBA" id="ARBA00057342"/>
    </source>
</evidence>
<evidence type="ECO:0000256" key="3">
    <source>
        <dbReference type="ARBA" id="ARBA00022664"/>
    </source>
</evidence>
<dbReference type="InterPro" id="IPR052234">
    <property type="entry name" value="U5_snRNP_Component"/>
</dbReference>
<feature type="repeat" description="WD" evidence="11">
    <location>
        <begin position="105"/>
        <end position="146"/>
    </location>
</feature>
<dbReference type="GO" id="GO:0000375">
    <property type="term" value="P:RNA splicing, via transesterification reactions"/>
    <property type="evidence" value="ECO:0007669"/>
    <property type="project" value="UniProtKB-ARBA"/>
</dbReference>
<dbReference type="PANTHER" id="PTHR44006:SF1">
    <property type="entry name" value="U5 SMALL NUCLEAR RIBONUCLEOPROTEIN 40 KDA PROTEIN"/>
    <property type="match status" value="1"/>
</dbReference>
<comment type="subunit">
    <text evidence="8">Component of the pre-catalytic and catalytic spliceosome complexes. Component of the postcatalytic spliceosome P complex. Part of the U5 snRNP complex. Interacts with PRPF8. Component of the U4/U6-U5 tri-snRNP complex composed of the U4, U6 and U5 snRNAs and at least PRPF3, PRPF4, PRPF6, PRPF8, PRPF31, SNRNP200, TXNL4A, WDR57, SNRNP40, DDX23, CD2BP2, PPIH, SNU13, EFTUD2, SART1 and USP39. Component of the minor spliceosome, which splices U12-type introns.</text>
</comment>
<accession>A0A2A2L0I3</accession>
<dbReference type="GO" id="GO:0003723">
    <property type="term" value="F:RNA binding"/>
    <property type="evidence" value="ECO:0007669"/>
    <property type="project" value="TreeGrafter"/>
</dbReference>
<evidence type="ECO:0000256" key="11">
    <source>
        <dbReference type="PROSITE-ProRule" id="PRU00221"/>
    </source>
</evidence>
<dbReference type="PANTHER" id="PTHR44006">
    <property type="entry name" value="U5 SMALL NUCLEAR RIBONUCLEOPROTEIN 40 KDA PROTEIN"/>
    <property type="match status" value="1"/>
</dbReference>
<dbReference type="Pfam" id="PF00400">
    <property type="entry name" value="WD40"/>
    <property type="match status" value="7"/>
</dbReference>
<evidence type="ECO:0000313" key="13">
    <source>
        <dbReference type="Proteomes" id="UP000218231"/>
    </source>
</evidence>
<feature type="repeat" description="WD" evidence="11">
    <location>
        <begin position="197"/>
        <end position="230"/>
    </location>
</feature>
<dbReference type="SMART" id="SM00320">
    <property type="entry name" value="WD40"/>
    <property type="match status" value="7"/>
</dbReference>
<keyword evidence="5" id="KW-0508">mRNA splicing</keyword>
<reference evidence="12 13" key="1">
    <citation type="journal article" date="2017" name="Curr. Biol.">
        <title>Genome architecture and evolution of a unichromosomal asexual nematode.</title>
        <authorList>
            <person name="Fradin H."/>
            <person name="Zegar C."/>
            <person name="Gutwein M."/>
            <person name="Lucas J."/>
            <person name="Kovtun M."/>
            <person name="Corcoran D."/>
            <person name="Baugh L.R."/>
            <person name="Kiontke K."/>
            <person name="Gunsalus K."/>
            <person name="Fitch D.H."/>
            <person name="Piano F."/>
        </authorList>
    </citation>
    <scope>NUCLEOTIDE SEQUENCE [LARGE SCALE GENOMIC DNA]</scope>
    <source>
        <strain evidence="12">PF1309</strain>
    </source>
</reference>
<dbReference type="SUPFAM" id="SSF50978">
    <property type="entry name" value="WD40 repeat-like"/>
    <property type="match status" value="1"/>
</dbReference>
<dbReference type="STRING" id="2018661.A0A2A2L0I3"/>
<comment type="subcellular location">
    <subcellularLocation>
        <location evidence="1">Nucleus</location>
    </subcellularLocation>
</comment>
<dbReference type="GO" id="GO:0006397">
    <property type="term" value="P:mRNA processing"/>
    <property type="evidence" value="ECO:0007669"/>
    <property type="project" value="UniProtKB-KW"/>
</dbReference>
<evidence type="ECO:0000256" key="9">
    <source>
        <dbReference type="ARBA" id="ARBA00073554"/>
    </source>
</evidence>
<gene>
    <name evidence="12" type="ORF">WR25_08617</name>
</gene>
<dbReference type="GO" id="GO:0071013">
    <property type="term" value="C:catalytic step 2 spliceosome"/>
    <property type="evidence" value="ECO:0007669"/>
    <property type="project" value="TreeGrafter"/>
</dbReference>
<comment type="function">
    <text evidence="7">Required for pre-mRNA splicing as component of the activated spliceosome. Component of the U5 small nuclear ribonucleoprotein (snRNP) complex and the U4/U6-U5 tri-snRNP complex, building blocks of the spliceosome. As a component of the minor spliceosome, involved in the splicing of U12-type introns in pre-mRNAs.</text>
</comment>
<comment type="caution">
    <text evidence="12">The sequence shown here is derived from an EMBL/GenBank/DDBJ whole genome shotgun (WGS) entry which is preliminary data.</text>
</comment>
<evidence type="ECO:0000313" key="12">
    <source>
        <dbReference type="EMBL" id="PAV79685.1"/>
    </source>
</evidence>
<dbReference type="CDD" id="cd00200">
    <property type="entry name" value="WD40"/>
    <property type="match status" value="1"/>
</dbReference>
<sequence length="357" mass="39328">MASVHVGHGEQFKRPMLPMDLVPAKRGRFERGGAGQALVAAGGPQQNQVPRLSNLQAPIMLCNGHEGEIYTARFSSDGSCFASAGFDMRIFLWNVYGDCENFAVIRGHSGAVMDINFNTDASIVVSASTDKTVRVWDMQTGACQRRFKSHSDIVNAVHPARRGPQLICSASDDGCAKVHDIRMKDAVKTYENKYQQTAVTFNDTSDQVIVGGIDNDIKVWDMRKDEVSYVLRGHGDTVTGISLSPDGNYVLSNSMDCSVRTWDVRPFAPADRKGKTYFGHQHNFEKNLLKCGWSPDGSRITAGSSDRFAYVWEVGSKKILYKLPGHQGSVNATDFHPKEPILLSAGSDKRIYLGEIM</sequence>
<evidence type="ECO:0000256" key="1">
    <source>
        <dbReference type="ARBA" id="ARBA00004123"/>
    </source>
</evidence>
<name>A0A2A2L0I3_9BILA</name>
<organism evidence="12 13">
    <name type="scientific">Diploscapter pachys</name>
    <dbReference type="NCBI Taxonomy" id="2018661"/>
    <lineage>
        <taxon>Eukaryota</taxon>
        <taxon>Metazoa</taxon>
        <taxon>Ecdysozoa</taxon>
        <taxon>Nematoda</taxon>
        <taxon>Chromadorea</taxon>
        <taxon>Rhabditida</taxon>
        <taxon>Rhabditina</taxon>
        <taxon>Rhabditomorpha</taxon>
        <taxon>Rhabditoidea</taxon>
        <taxon>Rhabditidae</taxon>
        <taxon>Diploscapter</taxon>
    </lineage>
</organism>
<dbReference type="PRINTS" id="PR00320">
    <property type="entry name" value="GPROTEINBRPT"/>
</dbReference>
<dbReference type="Proteomes" id="UP000218231">
    <property type="component" value="Unassembled WGS sequence"/>
</dbReference>
<dbReference type="FunFam" id="2.130.10.10:FF:000229">
    <property type="entry name" value="Small nuclear ribonucleoprotein U5 subunit 40"/>
    <property type="match status" value="1"/>
</dbReference>
<dbReference type="InterPro" id="IPR001680">
    <property type="entry name" value="WD40_rpt"/>
</dbReference>
<dbReference type="AlphaFoldDB" id="A0A2A2L0I3"/>
<feature type="repeat" description="WD" evidence="11">
    <location>
        <begin position="62"/>
        <end position="95"/>
    </location>
</feature>
<evidence type="ECO:0000256" key="5">
    <source>
        <dbReference type="ARBA" id="ARBA00023187"/>
    </source>
</evidence>
<keyword evidence="2 11" id="KW-0853">WD repeat</keyword>
<keyword evidence="6" id="KW-0539">Nucleus</keyword>
<evidence type="ECO:0000256" key="8">
    <source>
        <dbReference type="ARBA" id="ARBA00064268"/>
    </source>
</evidence>
<keyword evidence="4" id="KW-0677">Repeat</keyword>
<dbReference type="InterPro" id="IPR015943">
    <property type="entry name" value="WD40/YVTN_repeat-like_dom_sf"/>
</dbReference>
<evidence type="ECO:0000256" key="10">
    <source>
        <dbReference type="ARBA" id="ARBA00075772"/>
    </source>
</evidence>
<dbReference type="EMBL" id="LIAE01007383">
    <property type="protein sequence ID" value="PAV79685.1"/>
    <property type="molecule type" value="Genomic_DNA"/>
</dbReference>
<keyword evidence="13" id="KW-1185">Reference proteome</keyword>
<evidence type="ECO:0000256" key="6">
    <source>
        <dbReference type="ARBA" id="ARBA00023242"/>
    </source>
</evidence>
<protein>
    <recommendedName>
        <fullName evidence="9">U5 small nuclear ribonucleoprotein 40 kDa protein</fullName>
    </recommendedName>
    <alternativeName>
        <fullName evidence="10">WD repeat-containing protein 57</fullName>
    </alternativeName>
</protein>
<evidence type="ECO:0000256" key="2">
    <source>
        <dbReference type="ARBA" id="ARBA00022574"/>
    </source>
</evidence>
<dbReference type="GO" id="GO:0005682">
    <property type="term" value="C:U5 snRNP"/>
    <property type="evidence" value="ECO:0007669"/>
    <property type="project" value="UniProtKB-ARBA"/>
</dbReference>
<feature type="repeat" description="WD" evidence="11">
    <location>
        <begin position="293"/>
        <end position="322"/>
    </location>
</feature>
<dbReference type="PROSITE" id="PS00678">
    <property type="entry name" value="WD_REPEATS_1"/>
    <property type="match status" value="2"/>
</dbReference>
<proteinExistence type="predicted"/>
<keyword evidence="3" id="KW-0507">mRNA processing</keyword>
<dbReference type="PROSITE" id="PS50294">
    <property type="entry name" value="WD_REPEATS_REGION"/>
    <property type="match status" value="4"/>
</dbReference>
<dbReference type="InterPro" id="IPR020472">
    <property type="entry name" value="WD40_PAC1"/>
</dbReference>
<dbReference type="OrthoDB" id="1068471at2759"/>
<dbReference type="InterPro" id="IPR036322">
    <property type="entry name" value="WD40_repeat_dom_sf"/>
</dbReference>
<feature type="repeat" description="WD" evidence="11">
    <location>
        <begin position="231"/>
        <end position="265"/>
    </location>
</feature>
<evidence type="ECO:0000256" key="4">
    <source>
        <dbReference type="ARBA" id="ARBA00022737"/>
    </source>
</evidence>
<dbReference type="InterPro" id="IPR019775">
    <property type="entry name" value="WD40_repeat_CS"/>
</dbReference>